<sequence length="416" mass="46614">MSSLKKTISSGINSSSSSFSIVSIRRLNRCILGMTLGKTNDIYSSNSEVWLLGLCYRIGEASPPDESTSELQNGQVGFQRDFFSRIWITYRKGFDVICDSKYTSDTNWGCMIRSSQMLIAQALISHYFGRSWRRSLHKPYDPKYIEILNLFGDSKSCVFSIHNLLLAGKSYGLASGSWIGPYAMCRSWEVLAHTSRQKEALPMAVYIVSGDEDGERGGSPVVHIDVASKLCSQFISDDNGEPEPTAVPILLLVPLVLGLDKINLRYIPLLRETFTFPQCLGILGGKPSLSTYIIGVQDNKVLYLDPHVVQQAVVISRNNLEADTSSYHCSTPQHIPIEQIDPSLAIGFYCRDKDDFDDFCGRATKLAERSNGAPLFTVARSAQKSWKYHHQSDDGFDNGRNENMNQHEDEDDWQFL</sequence>
<feature type="region of interest" description="Disordered" evidence="14">
    <location>
        <begin position="389"/>
        <end position="416"/>
    </location>
</feature>
<keyword evidence="9 13" id="KW-0072">Autophagy</keyword>
<evidence type="ECO:0000256" key="3">
    <source>
        <dbReference type="ARBA" id="ARBA00022448"/>
    </source>
</evidence>
<feature type="domain" description="Peptidase C54 catalytic" evidence="15">
    <location>
        <begin position="78"/>
        <end position="361"/>
    </location>
</feature>
<dbReference type="PANTHER" id="PTHR22624:SF49">
    <property type="entry name" value="CYSTEINE PROTEASE"/>
    <property type="match status" value="1"/>
</dbReference>
<dbReference type="GO" id="GO:0019786">
    <property type="term" value="F:protein-phosphatidylethanolamide deconjugating activity"/>
    <property type="evidence" value="ECO:0000318"/>
    <property type="project" value="GO_Central"/>
</dbReference>
<accession>A0A0K9PDW8</accession>
<keyword evidence="7" id="KW-0788">Thiol protease</keyword>
<comment type="subcellular location">
    <subcellularLocation>
        <location evidence="1 13">Cytoplasm</location>
    </subcellularLocation>
</comment>
<evidence type="ECO:0000259" key="15">
    <source>
        <dbReference type="Pfam" id="PF03416"/>
    </source>
</evidence>
<evidence type="ECO:0000256" key="6">
    <source>
        <dbReference type="ARBA" id="ARBA00022801"/>
    </source>
</evidence>
<keyword evidence="8 13" id="KW-0653">Protein transport</keyword>
<evidence type="ECO:0000256" key="11">
    <source>
        <dbReference type="ARBA" id="ARBA00038724"/>
    </source>
</evidence>
<dbReference type="SUPFAM" id="SSF54001">
    <property type="entry name" value="Cysteine proteinases"/>
    <property type="match status" value="1"/>
</dbReference>
<keyword evidence="3" id="KW-0813">Transport</keyword>
<proteinExistence type="inferred from homology"/>
<evidence type="ECO:0000256" key="10">
    <source>
        <dbReference type="ARBA" id="ARBA00029362"/>
    </source>
</evidence>
<evidence type="ECO:0000256" key="7">
    <source>
        <dbReference type="ARBA" id="ARBA00022807"/>
    </source>
</evidence>
<dbReference type="EC" id="3.4.22.-" evidence="13"/>
<comment type="catalytic activity">
    <reaction evidence="10">
        <text>[protein]-C-terminal L-amino acid-glycyl-phosphatidylethanolamide + H2O = [protein]-C-terminal L-amino acid-glycine + a 1,2-diacyl-sn-glycero-3-phosphoethanolamine</text>
        <dbReference type="Rhea" id="RHEA:67548"/>
        <dbReference type="Rhea" id="RHEA-COMP:17323"/>
        <dbReference type="Rhea" id="RHEA-COMP:17324"/>
        <dbReference type="ChEBI" id="CHEBI:15377"/>
        <dbReference type="ChEBI" id="CHEBI:64612"/>
        <dbReference type="ChEBI" id="CHEBI:172940"/>
        <dbReference type="ChEBI" id="CHEBI:172941"/>
    </reaction>
    <physiologicalReaction direction="left-to-right" evidence="10">
        <dbReference type="Rhea" id="RHEA:67549"/>
    </physiologicalReaction>
</comment>
<comment type="similarity">
    <text evidence="2 13">Belongs to the peptidase C54 family.</text>
</comment>
<evidence type="ECO:0000256" key="4">
    <source>
        <dbReference type="ARBA" id="ARBA00022490"/>
    </source>
</evidence>
<dbReference type="GO" id="GO:0035973">
    <property type="term" value="P:aggrephagy"/>
    <property type="evidence" value="ECO:0000318"/>
    <property type="project" value="GO_Central"/>
</dbReference>
<organism evidence="16 17">
    <name type="scientific">Zostera marina</name>
    <name type="common">Eelgrass</name>
    <dbReference type="NCBI Taxonomy" id="29655"/>
    <lineage>
        <taxon>Eukaryota</taxon>
        <taxon>Viridiplantae</taxon>
        <taxon>Streptophyta</taxon>
        <taxon>Embryophyta</taxon>
        <taxon>Tracheophyta</taxon>
        <taxon>Spermatophyta</taxon>
        <taxon>Magnoliopsida</taxon>
        <taxon>Liliopsida</taxon>
        <taxon>Zosteraceae</taxon>
        <taxon>Zostera</taxon>
    </lineage>
</organism>
<comment type="caution">
    <text evidence="16">The sequence shown here is derived from an EMBL/GenBank/DDBJ whole genome shotgun (WGS) entry which is preliminary data.</text>
</comment>
<evidence type="ECO:0000256" key="1">
    <source>
        <dbReference type="ARBA" id="ARBA00004496"/>
    </source>
</evidence>
<feature type="compositionally biased region" description="Basic and acidic residues" evidence="14">
    <location>
        <begin position="390"/>
        <end position="400"/>
    </location>
</feature>
<dbReference type="OrthoDB" id="2960936at2759"/>
<dbReference type="STRING" id="29655.A0A0K9PDW8"/>
<protein>
    <recommendedName>
        <fullName evidence="13">Cysteine protease</fullName>
        <ecNumber evidence="13">3.4.22.-</ecNumber>
    </recommendedName>
</protein>
<dbReference type="InterPro" id="IPR046792">
    <property type="entry name" value="Peptidase_C54_cat"/>
</dbReference>
<evidence type="ECO:0000256" key="9">
    <source>
        <dbReference type="ARBA" id="ARBA00023006"/>
    </source>
</evidence>
<dbReference type="EMBL" id="LFYR01000929">
    <property type="protein sequence ID" value="KMZ67149.1"/>
    <property type="molecule type" value="Genomic_DNA"/>
</dbReference>
<dbReference type="AlphaFoldDB" id="A0A0K9PDW8"/>
<dbReference type="OMA" id="PDETFHC"/>
<evidence type="ECO:0000256" key="13">
    <source>
        <dbReference type="RuleBase" id="RU363115"/>
    </source>
</evidence>
<dbReference type="InterPro" id="IPR038765">
    <property type="entry name" value="Papain-like_cys_pep_sf"/>
</dbReference>
<keyword evidence="4 13" id="KW-0963">Cytoplasm</keyword>
<dbReference type="Pfam" id="PF03416">
    <property type="entry name" value="Peptidase_C54"/>
    <property type="match status" value="1"/>
</dbReference>
<evidence type="ECO:0000256" key="12">
    <source>
        <dbReference type="ARBA" id="ARBA00045891"/>
    </source>
</evidence>
<comment type="subunit">
    <text evidence="11">Interacts with ATG8.</text>
</comment>
<evidence type="ECO:0000256" key="2">
    <source>
        <dbReference type="ARBA" id="ARBA00010958"/>
    </source>
</evidence>
<dbReference type="PANTHER" id="PTHR22624">
    <property type="entry name" value="CYSTEINE PROTEASE ATG4"/>
    <property type="match status" value="1"/>
</dbReference>
<keyword evidence="6 13" id="KW-0378">Hydrolase</keyword>
<evidence type="ECO:0000256" key="14">
    <source>
        <dbReference type="SAM" id="MobiDB-lite"/>
    </source>
</evidence>
<name>A0A0K9PDW8_ZOSMR</name>
<dbReference type="GO" id="GO:0005737">
    <property type="term" value="C:cytoplasm"/>
    <property type="evidence" value="ECO:0000318"/>
    <property type="project" value="GO_Central"/>
</dbReference>
<dbReference type="Proteomes" id="UP000036987">
    <property type="component" value="Unassembled WGS sequence"/>
</dbReference>
<reference evidence="17" key="1">
    <citation type="journal article" date="2016" name="Nature">
        <title>The genome of the seagrass Zostera marina reveals angiosperm adaptation to the sea.</title>
        <authorList>
            <person name="Olsen J.L."/>
            <person name="Rouze P."/>
            <person name="Verhelst B."/>
            <person name="Lin Y.-C."/>
            <person name="Bayer T."/>
            <person name="Collen J."/>
            <person name="Dattolo E."/>
            <person name="De Paoli E."/>
            <person name="Dittami S."/>
            <person name="Maumus F."/>
            <person name="Michel G."/>
            <person name="Kersting A."/>
            <person name="Lauritano C."/>
            <person name="Lohaus R."/>
            <person name="Toepel M."/>
            <person name="Tonon T."/>
            <person name="Vanneste K."/>
            <person name="Amirebrahimi M."/>
            <person name="Brakel J."/>
            <person name="Bostroem C."/>
            <person name="Chovatia M."/>
            <person name="Grimwood J."/>
            <person name="Jenkins J.W."/>
            <person name="Jueterbock A."/>
            <person name="Mraz A."/>
            <person name="Stam W.T."/>
            <person name="Tice H."/>
            <person name="Bornberg-Bauer E."/>
            <person name="Green P.J."/>
            <person name="Pearson G.A."/>
            <person name="Procaccini G."/>
            <person name="Duarte C.M."/>
            <person name="Schmutz J."/>
            <person name="Reusch T.B.H."/>
            <person name="Van de Peer Y."/>
        </authorList>
    </citation>
    <scope>NUCLEOTIDE SEQUENCE [LARGE SCALE GENOMIC DNA]</scope>
    <source>
        <strain evidence="17">cv. Finnish</strain>
    </source>
</reference>
<dbReference type="InterPro" id="IPR005078">
    <property type="entry name" value="Peptidase_C54"/>
</dbReference>
<dbReference type="GO" id="GO:0034727">
    <property type="term" value="P:piecemeal microautophagy of the nucleus"/>
    <property type="evidence" value="ECO:0000318"/>
    <property type="project" value="GO_Central"/>
</dbReference>
<keyword evidence="5 13" id="KW-0645">Protease</keyword>
<dbReference type="GO" id="GO:0000045">
    <property type="term" value="P:autophagosome assembly"/>
    <property type="evidence" value="ECO:0000318"/>
    <property type="project" value="GO_Central"/>
</dbReference>
<dbReference type="GO" id="GO:0016485">
    <property type="term" value="P:protein processing"/>
    <property type="evidence" value="ECO:0000318"/>
    <property type="project" value="GO_Central"/>
</dbReference>
<gene>
    <name evidence="16" type="ORF">ZOSMA_277G00100</name>
</gene>
<dbReference type="GO" id="GO:0004197">
    <property type="term" value="F:cysteine-type endopeptidase activity"/>
    <property type="evidence" value="ECO:0000318"/>
    <property type="project" value="GO_Central"/>
</dbReference>
<dbReference type="GO" id="GO:0000423">
    <property type="term" value="P:mitophagy"/>
    <property type="evidence" value="ECO:0000318"/>
    <property type="project" value="GO_Central"/>
</dbReference>
<evidence type="ECO:0000256" key="5">
    <source>
        <dbReference type="ARBA" id="ARBA00022670"/>
    </source>
</evidence>
<dbReference type="GO" id="GO:0015031">
    <property type="term" value="P:protein transport"/>
    <property type="evidence" value="ECO:0007669"/>
    <property type="project" value="UniProtKB-KW"/>
</dbReference>
<evidence type="ECO:0000313" key="16">
    <source>
        <dbReference type="EMBL" id="KMZ67149.1"/>
    </source>
</evidence>
<comment type="function">
    <text evidence="12">Cysteine protease that plays a key role in autophagy by mediating both proteolytic activation and delipidation of ATG8 family proteins. The protease activity is required for proteolytic activation of ATG8 family proteins: cleaves the C-terminal amino acid of ATG8 proteins to reveal a C-terminal glycine. Exposure of the glycine at the C-terminus is essential for ATG8 proteins conjugation to phosphatidylethanolamine (PE) and insertion to membranes, which is necessary for autophagy. In addition to the protease activity, also mediates delipidation of PE-conjugated ATG8 proteins.</text>
</comment>
<evidence type="ECO:0000313" key="17">
    <source>
        <dbReference type="Proteomes" id="UP000036987"/>
    </source>
</evidence>
<keyword evidence="17" id="KW-1185">Reference proteome</keyword>
<evidence type="ECO:0000256" key="8">
    <source>
        <dbReference type="ARBA" id="ARBA00022927"/>
    </source>
</evidence>